<sequence length="179" mass="20136">MGAIEQSKQAAVERHGRGNGVFGGNELASRCEPKPCLVKKPKDTMNRRHIPAFGKWDYSDDLPITQYFESAVQAGLVPGQFLGEDAHLFKVPPVGPEKPAHHHQQQQRKVKKGEKQHRNGQERKQAGEECDTTARRLRAPKAVDEDLYKIPPELLCRKPKRKKLLRSLWSGCLGLNCIA</sequence>
<dbReference type="AlphaFoldDB" id="A0A8D7AF29"/>
<accession>A0A8D7AF29</accession>
<dbReference type="PANTHER" id="PTHR33699">
    <property type="entry name" value="EXPRESSED PROTEIN"/>
    <property type="match status" value="1"/>
</dbReference>
<feature type="compositionally biased region" description="Basic and acidic residues" evidence="1">
    <location>
        <begin position="116"/>
        <end position="127"/>
    </location>
</feature>
<proteinExistence type="predicted"/>
<dbReference type="EMBL" id="HG996471">
    <property type="protein sequence ID" value="CAG1847779.1"/>
    <property type="molecule type" value="Genomic_DNA"/>
</dbReference>
<feature type="compositionally biased region" description="Basic residues" evidence="1">
    <location>
        <begin position="100"/>
        <end position="115"/>
    </location>
</feature>
<dbReference type="PANTHER" id="PTHR33699:SF3">
    <property type="entry name" value="OS06G0347300 PROTEIN"/>
    <property type="match status" value="1"/>
</dbReference>
<evidence type="ECO:0000313" key="2">
    <source>
        <dbReference type="EMBL" id="CAG1847779.1"/>
    </source>
</evidence>
<feature type="region of interest" description="Disordered" evidence="1">
    <location>
        <begin position="1"/>
        <end position="29"/>
    </location>
</feature>
<protein>
    <submittedName>
        <fullName evidence="2">(wild Malaysian banana) hypothetical protein</fullName>
    </submittedName>
</protein>
<gene>
    <name evidence="2" type="ORF">GSMUA_175740.1</name>
</gene>
<reference evidence="2" key="1">
    <citation type="submission" date="2021-03" db="EMBL/GenBank/DDBJ databases">
        <authorList>
            <consortium name="Genoscope - CEA"/>
            <person name="William W."/>
        </authorList>
    </citation>
    <scope>NUCLEOTIDE SEQUENCE</scope>
    <source>
        <strain evidence="2">Doubled-haploid Pahang</strain>
    </source>
</reference>
<feature type="region of interest" description="Disordered" evidence="1">
    <location>
        <begin position="89"/>
        <end position="137"/>
    </location>
</feature>
<organism evidence="2">
    <name type="scientific">Musa acuminata subsp. malaccensis</name>
    <name type="common">Wild banana</name>
    <name type="synonym">Musa malaccensis</name>
    <dbReference type="NCBI Taxonomy" id="214687"/>
    <lineage>
        <taxon>Eukaryota</taxon>
        <taxon>Viridiplantae</taxon>
        <taxon>Streptophyta</taxon>
        <taxon>Embryophyta</taxon>
        <taxon>Tracheophyta</taxon>
        <taxon>Spermatophyta</taxon>
        <taxon>Magnoliopsida</taxon>
        <taxon>Liliopsida</taxon>
        <taxon>Zingiberales</taxon>
        <taxon>Musaceae</taxon>
        <taxon>Musa</taxon>
    </lineage>
</organism>
<name>A0A8D7AF29_MUSAM</name>
<evidence type="ECO:0000256" key="1">
    <source>
        <dbReference type="SAM" id="MobiDB-lite"/>
    </source>
</evidence>